<comment type="caution">
    <text evidence="1">The sequence shown here is derived from an EMBL/GenBank/DDBJ whole genome shotgun (WGS) entry which is preliminary data.</text>
</comment>
<sequence length="131" mass="14492">MAATAATSRLKGYLSNPDAKGSLRVNRIALCYNPNSCLAAVALRSGKQDQPATSLQARLPLHCNHCWKASFLNKKQDTDSCAPVPDSFHSNPQQESAFIHEDPEGQDCRSRFVSEVQFMQIRYKKMTSSSS</sequence>
<organism evidence="1 2">
    <name type="scientific">Diphasiastrum complanatum</name>
    <name type="common">Issler's clubmoss</name>
    <name type="synonym">Lycopodium complanatum</name>
    <dbReference type="NCBI Taxonomy" id="34168"/>
    <lineage>
        <taxon>Eukaryota</taxon>
        <taxon>Viridiplantae</taxon>
        <taxon>Streptophyta</taxon>
        <taxon>Embryophyta</taxon>
        <taxon>Tracheophyta</taxon>
        <taxon>Lycopodiopsida</taxon>
        <taxon>Lycopodiales</taxon>
        <taxon>Lycopodiaceae</taxon>
        <taxon>Lycopodioideae</taxon>
        <taxon>Diphasiastrum</taxon>
    </lineage>
</organism>
<proteinExistence type="predicted"/>
<protein>
    <submittedName>
        <fullName evidence="1">Uncharacterized protein</fullName>
    </submittedName>
</protein>
<name>A0ACC2DW25_DIPCM</name>
<evidence type="ECO:0000313" key="2">
    <source>
        <dbReference type="Proteomes" id="UP001162992"/>
    </source>
</evidence>
<evidence type="ECO:0000313" key="1">
    <source>
        <dbReference type="EMBL" id="KAJ7558338.1"/>
    </source>
</evidence>
<keyword evidence="2" id="KW-1185">Reference proteome</keyword>
<accession>A0ACC2DW25</accession>
<reference evidence="2" key="1">
    <citation type="journal article" date="2024" name="Proc. Natl. Acad. Sci. U.S.A.">
        <title>Extraordinary preservation of gene collinearity over three hundred million years revealed in homosporous lycophytes.</title>
        <authorList>
            <person name="Li C."/>
            <person name="Wickell D."/>
            <person name="Kuo L.Y."/>
            <person name="Chen X."/>
            <person name="Nie B."/>
            <person name="Liao X."/>
            <person name="Peng D."/>
            <person name="Ji J."/>
            <person name="Jenkins J."/>
            <person name="Williams M."/>
            <person name="Shu S."/>
            <person name="Plott C."/>
            <person name="Barry K."/>
            <person name="Rajasekar S."/>
            <person name="Grimwood J."/>
            <person name="Han X."/>
            <person name="Sun S."/>
            <person name="Hou Z."/>
            <person name="He W."/>
            <person name="Dai G."/>
            <person name="Sun C."/>
            <person name="Schmutz J."/>
            <person name="Leebens-Mack J.H."/>
            <person name="Li F.W."/>
            <person name="Wang L."/>
        </authorList>
    </citation>
    <scope>NUCLEOTIDE SEQUENCE [LARGE SCALE GENOMIC DNA]</scope>
    <source>
        <strain evidence="2">cv. PW_Plant_1</strain>
    </source>
</reference>
<dbReference type="EMBL" id="CM055095">
    <property type="protein sequence ID" value="KAJ7558338.1"/>
    <property type="molecule type" value="Genomic_DNA"/>
</dbReference>
<gene>
    <name evidence="1" type="ORF">O6H91_04G034300</name>
</gene>
<dbReference type="Proteomes" id="UP001162992">
    <property type="component" value="Chromosome 4"/>
</dbReference>